<dbReference type="AlphaFoldDB" id="A0A0K1JGM7"/>
<evidence type="ECO:0008006" key="3">
    <source>
        <dbReference type="Google" id="ProtNLM"/>
    </source>
</evidence>
<keyword evidence="2" id="KW-1185">Reference proteome</keyword>
<dbReference type="InterPro" id="IPR019639">
    <property type="entry name" value="DUF2505"/>
</dbReference>
<sequence>MQITITWIVPSTADQTYANVTQVAYLDEKCEAAGALSFENRVTEKDGGHVVTIQRQMPSGGVPALVKKIVGDKVDVFETFAWGPRQADGGRRAALHVQFKGQPITMKGTSTIVPDGTGSRYTLDAALKAKIPIIGRTIEKMGSPEIIKAIEAEEGVSREWASGRR</sequence>
<dbReference type="Pfam" id="PF10698">
    <property type="entry name" value="DUF2505"/>
    <property type="match status" value="1"/>
</dbReference>
<dbReference type="STRING" id="571913.VV02_08350"/>
<dbReference type="EMBL" id="CP011112">
    <property type="protein sequence ID" value="AKU15861.1"/>
    <property type="molecule type" value="Genomic_DNA"/>
</dbReference>
<organism evidence="1 2">
    <name type="scientific">Luteipulveratus mongoliensis</name>
    <dbReference type="NCBI Taxonomy" id="571913"/>
    <lineage>
        <taxon>Bacteria</taxon>
        <taxon>Bacillati</taxon>
        <taxon>Actinomycetota</taxon>
        <taxon>Actinomycetes</taxon>
        <taxon>Micrococcales</taxon>
        <taxon>Dermacoccaceae</taxon>
        <taxon>Luteipulveratus</taxon>
    </lineage>
</organism>
<protein>
    <recommendedName>
        <fullName evidence="3">DUF2505 domain-containing protein</fullName>
    </recommendedName>
</protein>
<dbReference type="Proteomes" id="UP000066480">
    <property type="component" value="Chromosome"/>
</dbReference>
<accession>A0A0K1JGM7</accession>
<evidence type="ECO:0000313" key="1">
    <source>
        <dbReference type="EMBL" id="AKU15861.1"/>
    </source>
</evidence>
<dbReference type="RefSeq" id="WP_052590941.1">
    <property type="nucleotide sequence ID" value="NZ_CP011112.1"/>
</dbReference>
<proteinExistence type="predicted"/>
<gene>
    <name evidence="1" type="ORF">VV02_08350</name>
</gene>
<name>A0A0K1JGM7_9MICO</name>
<evidence type="ECO:0000313" key="2">
    <source>
        <dbReference type="Proteomes" id="UP000066480"/>
    </source>
</evidence>
<dbReference type="KEGG" id="lmoi:VV02_08350"/>
<reference evidence="1 2" key="1">
    <citation type="submission" date="2015-03" db="EMBL/GenBank/DDBJ databases">
        <title>Luteipulveratus halotolerans sp. nov., a novel actinobacterium (Dermacoccaceae) from Sarawak, Malaysia.</title>
        <authorList>
            <person name="Juboi H."/>
            <person name="Basik A."/>
            <person name="Shamsul S.S."/>
            <person name="Arnold P."/>
            <person name="Schmitt E.K."/>
            <person name="Sanglier J.-J."/>
            <person name="Yeo T."/>
        </authorList>
    </citation>
    <scope>NUCLEOTIDE SEQUENCE [LARGE SCALE GENOMIC DNA]</scope>
    <source>
        <strain evidence="1 2">MN07-A0370</strain>
    </source>
</reference>